<evidence type="ECO:0000313" key="1">
    <source>
        <dbReference type="EMBL" id="GBL76645.1"/>
    </source>
</evidence>
<accession>A0A4Y2ABK6</accession>
<gene>
    <name evidence="1" type="ORF">AVEN_53354_1</name>
</gene>
<organism evidence="1 2">
    <name type="scientific">Araneus ventricosus</name>
    <name type="common">Orbweaver spider</name>
    <name type="synonym">Epeira ventricosa</name>
    <dbReference type="NCBI Taxonomy" id="182803"/>
    <lineage>
        <taxon>Eukaryota</taxon>
        <taxon>Metazoa</taxon>
        <taxon>Ecdysozoa</taxon>
        <taxon>Arthropoda</taxon>
        <taxon>Chelicerata</taxon>
        <taxon>Arachnida</taxon>
        <taxon>Araneae</taxon>
        <taxon>Araneomorphae</taxon>
        <taxon>Entelegynae</taxon>
        <taxon>Araneoidea</taxon>
        <taxon>Araneidae</taxon>
        <taxon>Araneus</taxon>
    </lineage>
</organism>
<name>A0A4Y2ABK6_ARAVE</name>
<dbReference type="Proteomes" id="UP000499080">
    <property type="component" value="Unassembled WGS sequence"/>
</dbReference>
<sequence>MSPPANSSKFRFVAMIGILDITLEKMLRNKTIRKRTHKKTPTSYIISFSENIRSSFHLRKKNEIDEELSNFIILICIHNFREGYKLLSYGVLLFHWRSGVERVLLFAPKRLFKNSTSIPRAILMQPFPVK</sequence>
<comment type="caution">
    <text evidence="1">The sequence shown here is derived from an EMBL/GenBank/DDBJ whole genome shotgun (WGS) entry which is preliminary data.</text>
</comment>
<evidence type="ECO:0000313" key="2">
    <source>
        <dbReference type="Proteomes" id="UP000499080"/>
    </source>
</evidence>
<reference evidence="1 2" key="1">
    <citation type="journal article" date="2019" name="Sci. Rep.">
        <title>Orb-weaving spider Araneus ventricosus genome elucidates the spidroin gene catalogue.</title>
        <authorList>
            <person name="Kono N."/>
            <person name="Nakamura H."/>
            <person name="Ohtoshi R."/>
            <person name="Moran D.A.P."/>
            <person name="Shinohara A."/>
            <person name="Yoshida Y."/>
            <person name="Fujiwara M."/>
            <person name="Mori M."/>
            <person name="Tomita M."/>
            <person name="Arakawa K."/>
        </authorList>
    </citation>
    <scope>NUCLEOTIDE SEQUENCE [LARGE SCALE GENOMIC DNA]</scope>
</reference>
<dbReference type="AlphaFoldDB" id="A0A4Y2ABK6"/>
<keyword evidence="2" id="KW-1185">Reference proteome</keyword>
<dbReference type="EMBL" id="BGPR01000010">
    <property type="protein sequence ID" value="GBL76645.1"/>
    <property type="molecule type" value="Genomic_DNA"/>
</dbReference>
<protein>
    <submittedName>
        <fullName evidence="1">Uncharacterized protein</fullName>
    </submittedName>
</protein>
<proteinExistence type="predicted"/>